<reference evidence="2 3" key="1">
    <citation type="submission" date="2020-06" db="EMBL/GenBank/DDBJ databases">
        <authorList>
            <person name="De Coninck B."/>
            <person name="Ibrahim H."/>
        </authorList>
    </citation>
    <scope>NUCLEOTIDE SEQUENCE [LARGE SCALE GENOMIC DNA]</scope>
    <source>
        <strain evidence="2">Ag_rhizogenes_K599</strain>
    </source>
</reference>
<feature type="chain" id="PRO_5042955500" evidence="1">
    <location>
        <begin position="21"/>
        <end position="83"/>
    </location>
</feature>
<dbReference type="RefSeq" id="WP_065115649.1">
    <property type="nucleotide sequence ID" value="NZ_CAICSX020000001.1"/>
</dbReference>
<proteinExistence type="predicted"/>
<sequence>MNKILMCAVFAVAFAAIAQAQVREAPDIPTAKDKESVRLERCSASISDFHGWQLGKAKRLRDWCRQNGYITYDQQLKAEGVKK</sequence>
<dbReference type="Proteomes" id="UP000528185">
    <property type="component" value="Unassembled WGS sequence"/>
</dbReference>
<name>A0AAN2DCQ8_RHIRH</name>
<comment type="caution">
    <text evidence="2">The sequence shown here is derived from an EMBL/GenBank/DDBJ whole genome shotgun (WGS) entry which is preliminary data.</text>
</comment>
<dbReference type="AlphaFoldDB" id="A0AAN2DCQ8"/>
<gene>
    <name evidence="2" type="ORF">AGRHK599_LOCUS1200</name>
</gene>
<evidence type="ECO:0000313" key="2">
    <source>
        <dbReference type="EMBL" id="CAD0211175.1"/>
    </source>
</evidence>
<accession>A0AAN2DCQ8</accession>
<dbReference type="KEGG" id="aro:B0909_05685"/>
<evidence type="ECO:0000256" key="1">
    <source>
        <dbReference type="SAM" id="SignalP"/>
    </source>
</evidence>
<feature type="signal peptide" evidence="1">
    <location>
        <begin position="1"/>
        <end position="20"/>
    </location>
</feature>
<protein>
    <submittedName>
        <fullName evidence="2">Uncharacterized protein</fullName>
    </submittedName>
</protein>
<evidence type="ECO:0000313" key="3">
    <source>
        <dbReference type="Proteomes" id="UP000528185"/>
    </source>
</evidence>
<organism evidence="2 3">
    <name type="scientific">Rhizobium rhizogenes</name>
    <name type="common">Agrobacterium rhizogenes</name>
    <dbReference type="NCBI Taxonomy" id="359"/>
    <lineage>
        <taxon>Bacteria</taxon>
        <taxon>Pseudomonadati</taxon>
        <taxon>Pseudomonadota</taxon>
        <taxon>Alphaproteobacteria</taxon>
        <taxon>Hyphomicrobiales</taxon>
        <taxon>Rhizobiaceae</taxon>
        <taxon>Rhizobium/Agrobacterium group</taxon>
        <taxon>Rhizobium</taxon>
    </lineage>
</organism>
<keyword evidence="1" id="KW-0732">Signal</keyword>
<dbReference type="EMBL" id="CAICSX020000001">
    <property type="protein sequence ID" value="CAD0211175.1"/>
    <property type="molecule type" value="Genomic_DNA"/>
</dbReference>